<dbReference type="AlphaFoldDB" id="A0A1M6DAR0"/>
<keyword evidence="2" id="KW-1185">Reference proteome</keyword>
<dbReference type="GO" id="GO:0006355">
    <property type="term" value="P:regulation of DNA-templated transcription"/>
    <property type="evidence" value="ECO:0007669"/>
    <property type="project" value="InterPro"/>
</dbReference>
<dbReference type="Pfam" id="PF04221">
    <property type="entry name" value="RelB"/>
    <property type="match status" value="1"/>
</dbReference>
<dbReference type="Gene3D" id="1.10.1220.10">
    <property type="entry name" value="Met repressor-like"/>
    <property type="match status" value="1"/>
</dbReference>
<sequence length="95" mass="10936">MASTLIQFRADDMEKLEAIKICDKLGINLQAYLRMCLSRLISENGIPFSMNVTEIEDNQAIRTMREISRRSAENGLSEMSLEEINAEIQEVRRNK</sequence>
<evidence type="ECO:0000313" key="2">
    <source>
        <dbReference type="Proteomes" id="UP000184185"/>
    </source>
</evidence>
<evidence type="ECO:0000313" key="1">
    <source>
        <dbReference type="EMBL" id="SHI70324.1"/>
    </source>
</evidence>
<name>A0A1M6DAR0_PSEXY</name>
<dbReference type="NCBIfam" id="TIGR02384">
    <property type="entry name" value="RelB_DinJ"/>
    <property type="match status" value="1"/>
</dbReference>
<gene>
    <name evidence="1" type="ORF">SAMN02745725_00911</name>
</gene>
<organism evidence="1 2">
    <name type="scientific">Pseudobutyrivibrio xylanivorans DSM 14809</name>
    <dbReference type="NCBI Taxonomy" id="1123012"/>
    <lineage>
        <taxon>Bacteria</taxon>
        <taxon>Bacillati</taxon>
        <taxon>Bacillota</taxon>
        <taxon>Clostridia</taxon>
        <taxon>Lachnospirales</taxon>
        <taxon>Lachnospiraceae</taxon>
        <taxon>Pseudobutyrivibrio</taxon>
    </lineage>
</organism>
<dbReference type="EMBL" id="FQYQ01000004">
    <property type="protein sequence ID" value="SHI70324.1"/>
    <property type="molecule type" value="Genomic_DNA"/>
</dbReference>
<dbReference type="Proteomes" id="UP000184185">
    <property type="component" value="Unassembled WGS sequence"/>
</dbReference>
<protein>
    <submittedName>
        <fullName evidence="1">DNA-damage-inducible protein J</fullName>
    </submittedName>
</protein>
<proteinExistence type="predicted"/>
<dbReference type="InterPro" id="IPR013321">
    <property type="entry name" value="Arc_rbn_hlx_hlx"/>
</dbReference>
<accession>A0A1M6DAR0</accession>
<dbReference type="InterPro" id="IPR007337">
    <property type="entry name" value="RelB/DinJ"/>
</dbReference>
<dbReference type="RefSeq" id="WP_072913339.1">
    <property type="nucleotide sequence ID" value="NZ_FQYQ01000004.1"/>
</dbReference>
<reference evidence="1 2" key="1">
    <citation type="submission" date="2016-11" db="EMBL/GenBank/DDBJ databases">
        <authorList>
            <person name="Jaros S."/>
            <person name="Januszkiewicz K."/>
            <person name="Wedrychowicz H."/>
        </authorList>
    </citation>
    <scope>NUCLEOTIDE SEQUENCE [LARGE SCALE GENOMIC DNA]</scope>
    <source>
        <strain evidence="1 2">DSM 14809</strain>
    </source>
</reference>
<dbReference type="OrthoDB" id="9808267at2"/>